<protein>
    <submittedName>
        <fullName evidence="1">DUF4252 domain-containing protein</fullName>
    </submittedName>
</protein>
<dbReference type="InterPro" id="IPR025348">
    <property type="entry name" value="DUF4252"/>
</dbReference>
<dbReference type="Pfam" id="PF14060">
    <property type="entry name" value="DUF4252"/>
    <property type="match status" value="1"/>
</dbReference>
<dbReference type="Proteomes" id="UP000643701">
    <property type="component" value="Unassembled WGS sequence"/>
</dbReference>
<sequence>MKNLLKIAGLVLLLTACSKEKSIQKYFVDKHEDVDFTALDISTKTLFSNFEELTKEEKEQLKNISKLNVLVLNSSNQDKMNIEYKEVSEILNQSSYSSLIEVNSEDGSMMMNIEGNDVNNVNELVFLGKNDEMGMIVARVLGKHINPTNFYQTMKMAEKMDTEVLENLTKQFDLN</sequence>
<dbReference type="AlphaFoldDB" id="A0A967AFM7"/>
<dbReference type="PROSITE" id="PS51257">
    <property type="entry name" value="PROKAR_LIPOPROTEIN"/>
    <property type="match status" value="1"/>
</dbReference>
<reference evidence="1" key="1">
    <citation type="submission" date="2020-03" db="EMBL/GenBank/DDBJ databases">
        <title>Psychroflexus Maritimus sp. nov., isolate from marine sediment.</title>
        <authorList>
            <person name="Zhong Y.-L."/>
        </authorList>
    </citation>
    <scope>NUCLEOTIDE SEQUENCE</scope>
    <source>
        <strain evidence="1">C1</strain>
    </source>
</reference>
<evidence type="ECO:0000313" key="2">
    <source>
        <dbReference type="Proteomes" id="UP000643701"/>
    </source>
</evidence>
<evidence type="ECO:0000313" key="1">
    <source>
        <dbReference type="EMBL" id="NGZ89626.1"/>
    </source>
</evidence>
<accession>A0A967AFM7</accession>
<gene>
    <name evidence="1" type="ORF">G7034_05095</name>
</gene>
<keyword evidence="2" id="KW-1185">Reference proteome</keyword>
<organism evidence="1 2">
    <name type="scientific">Psychroflexus maritimus</name>
    <dbReference type="NCBI Taxonomy" id="2714865"/>
    <lineage>
        <taxon>Bacteria</taxon>
        <taxon>Pseudomonadati</taxon>
        <taxon>Bacteroidota</taxon>
        <taxon>Flavobacteriia</taxon>
        <taxon>Flavobacteriales</taxon>
        <taxon>Flavobacteriaceae</taxon>
        <taxon>Psychroflexus</taxon>
    </lineage>
</organism>
<dbReference type="RefSeq" id="WP_166399887.1">
    <property type="nucleotide sequence ID" value="NZ_JAANAS010000039.1"/>
</dbReference>
<name>A0A967AFM7_9FLAO</name>
<comment type="caution">
    <text evidence="1">The sequence shown here is derived from an EMBL/GenBank/DDBJ whole genome shotgun (WGS) entry which is preliminary data.</text>
</comment>
<dbReference type="EMBL" id="JAANAS010000039">
    <property type="protein sequence ID" value="NGZ89626.1"/>
    <property type="molecule type" value="Genomic_DNA"/>
</dbReference>
<proteinExistence type="predicted"/>